<dbReference type="AlphaFoldDB" id="A0AAV5U339"/>
<sequence length="90" mass="10407">RMTTGKERLEEWMGEIMELELKDGRFVTGHLMCTDNTPNIVMSQCMERWPNDPGNRFVGLVMVAPHNLKGIKHVKRTPIECPRVERTTVI</sequence>
<dbReference type="Gene3D" id="2.30.30.100">
    <property type="match status" value="1"/>
</dbReference>
<dbReference type="InterPro" id="IPR050914">
    <property type="entry name" value="snRNP_SmB/NAA38-like"/>
</dbReference>
<accession>A0AAV5U339</accession>
<evidence type="ECO:0000259" key="2">
    <source>
        <dbReference type="SMART" id="SM00651"/>
    </source>
</evidence>
<comment type="caution">
    <text evidence="3">The sequence shown here is derived from an EMBL/GenBank/DDBJ whole genome shotgun (WGS) entry which is preliminary data.</text>
</comment>
<comment type="similarity">
    <text evidence="1">Belongs to the snRNP Sm proteins family.</text>
</comment>
<feature type="domain" description="Sm" evidence="2">
    <location>
        <begin position="7"/>
        <end position="73"/>
    </location>
</feature>
<dbReference type="SMART" id="SM00651">
    <property type="entry name" value="Sm"/>
    <property type="match status" value="1"/>
</dbReference>
<evidence type="ECO:0000313" key="3">
    <source>
        <dbReference type="EMBL" id="GMT01276.1"/>
    </source>
</evidence>
<dbReference type="InterPro" id="IPR010920">
    <property type="entry name" value="LSM_dom_sf"/>
</dbReference>
<keyword evidence="4" id="KW-1185">Reference proteome</keyword>
<dbReference type="InterPro" id="IPR001163">
    <property type="entry name" value="Sm_dom_euk/arc"/>
</dbReference>
<reference evidence="3" key="1">
    <citation type="submission" date="2023-10" db="EMBL/GenBank/DDBJ databases">
        <title>Genome assembly of Pristionchus species.</title>
        <authorList>
            <person name="Yoshida K."/>
            <person name="Sommer R.J."/>
        </authorList>
    </citation>
    <scope>NUCLEOTIDE SEQUENCE</scope>
    <source>
        <strain evidence="3">RS0144</strain>
    </source>
</reference>
<dbReference type="PANTHER" id="PTHR10701:SF5">
    <property type="entry name" value="N-ALPHA-ACETYLTRANSFERASE 38, NATC AUXILIARY SUBUNIT"/>
    <property type="match status" value="1"/>
</dbReference>
<evidence type="ECO:0000256" key="1">
    <source>
        <dbReference type="ARBA" id="ARBA00006850"/>
    </source>
</evidence>
<feature type="non-terminal residue" evidence="3">
    <location>
        <position position="1"/>
    </location>
</feature>
<gene>
    <name evidence="3" type="ORF">PENTCL1PPCAC_23450</name>
</gene>
<protein>
    <recommendedName>
        <fullName evidence="2">Sm domain-containing protein</fullName>
    </recommendedName>
</protein>
<dbReference type="CDD" id="cd06168">
    <property type="entry name" value="LSMD1"/>
    <property type="match status" value="1"/>
</dbReference>
<dbReference type="Proteomes" id="UP001432027">
    <property type="component" value="Unassembled WGS sequence"/>
</dbReference>
<dbReference type="GO" id="GO:0031417">
    <property type="term" value="C:NatC complex"/>
    <property type="evidence" value="ECO:0007669"/>
    <property type="project" value="InterPro"/>
</dbReference>
<organism evidence="3 4">
    <name type="scientific">Pristionchus entomophagus</name>
    <dbReference type="NCBI Taxonomy" id="358040"/>
    <lineage>
        <taxon>Eukaryota</taxon>
        <taxon>Metazoa</taxon>
        <taxon>Ecdysozoa</taxon>
        <taxon>Nematoda</taxon>
        <taxon>Chromadorea</taxon>
        <taxon>Rhabditida</taxon>
        <taxon>Rhabditina</taxon>
        <taxon>Diplogasteromorpha</taxon>
        <taxon>Diplogasteroidea</taxon>
        <taxon>Neodiplogasteridae</taxon>
        <taxon>Pristionchus</taxon>
    </lineage>
</organism>
<dbReference type="EMBL" id="BTSX01000005">
    <property type="protein sequence ID" value="GMT01276.1"/>
    <property type="molecule type" value="Genomic_DNA"/>
</dbReference>
<evidence type="ECO:0000313" key="4">
    <source>
        <dbReference type="Proteomes" id="UP001432027"/>
    </source>
</evidence>
<proteinExistence type="inferred from homology"/>
<dbReference type="Pfam" id="PF01423">
    <property type="entry name" value="LSM"/>
    <property type="match status" value="1"/>
</dbReference>
<dbReference type="SUPFAM" id="SSF50182">
    <property type="entry name" value="Sm-like ribonucleoproteins"/>
    <property type="match status" value="1"/>
</dbReference>
<name>A0AAV5U339_9BILA</name>
<dbReference type="PANTHER" id="PTHR10701">
    <property type="entry name" value="SMALL NUCLEAR RIBONUCLEOPROTEIN-ASSOCIATED PROTEIN B AND N"/>
    <property type="match status" value="1"/>
</dbReference>
<dbReference type="InterPro" id="IPR034110">
    <property type="entry name" value="LSMD1_Sm"/>
</dbReference>